<protein>
    <recommendedName>
        <fullName evidence="1">Heterokaryon incompatibility domain-containing protein</fullName>
    </recommendedName>
</protein>
<dbReference type="Pfam" id="PF06985">
    <property type="entry name" value="HET"/>
    <property type="match status" value="1"/>
</dbReference>
<comment type="caution">
    <text evidence="2">The sequence shown here is derived from an EMBL/GenBank/DDBJ whole genome shotgun (WGS) entry which is preliminary data.</text>
</comment>
<evidence type="ECO:0000313" key="2">
    <source>
        <dbReference type="EMBL" id="KAK3290824.1"/>
    </source>
</evidence>
<proteinExistence type="predicted"/>
<dbReference type="PANTHER" id="PTHR24148">
    <property type="entry name" value="ANKYRIN REPEAT DOMAIN-CONTAINING PROTEIN 39 HOMOLOG-RELATED"/>
    <property type="match status" value="1"/>
</dbReference>
<dbReference type="AlphaFoldDB" id="A0AAE0LN65"/>
<dbReference type="GeneID" id="87836999"/>
<keyword evidence="3" id="KW-1185">Reference proteome</keyword>
<evidence type="ECO:0000259" key="1">
    <source>
        <dbReference type="Pfam" id="PF06985"/>
    </source>
</evidence>
<reference evidence="2" key="2">
    <citation type="submission" date="2023-06" db="EMBL/GenBank/DDBJ databases">
        <authorList>
            <consortium name="Lawrence Berkeley National Laboratory"/>
            <person name="Haridas S."/>
            <person name="Hensen N."/>
            <person name="Bonometti L."/>
            <person name="Westerberg I."/>
            <person name="Brannstrom I.O."/>
            <person name="Guillou S."/>
            <person name="Cros-Aarteil S."/>
            <person name="Calhoun S."/>
            <person name="Kuo A."/>
            <person name="Mondo S."/>
            <person name="Pangilinan J."/>
            <person name="Riley R."/>
            <person name="Labutti K."/>
            <person name="Andreopoulos B."/>
            <person name="Lipzen A."/>
            <person name="Chen C."/>
            <person name="Yanf M."/>
            <person name="Daum C."/>
            <person name="Ng V."/>
            <person name="Clum A."/>
            <person name="Steindorff A."/>
            <person name="Ohm R."/>
            <person name="Martin F."/>
            <person name="Silar P."/>
            <person name="Natvig D."/>
            <person name="Lalanne C."/>
            <person name="Gautier V."/>
            <person name="Ament-Velasquez S.L."/>
            <person name="Kruys A."/>
            <person name="Hutchinson M.I."/>
            <person name="Powell A.J."/>
            <person name="Barry K."/>
            <person name="Miller A.N."/>
            <person name="Grigoriev I.V."/>
            <person name="Debuchy R."/>
            <person name="Gladieux P."/>
            <person name="Thoren M.H."/>
            <person name="Johannesson H."/>
        </authorList>
    </citation>
    <scope>NUCLEOTIDE SEQUENCE</scope>
    <source>
        <strain evidence="2">CBS 168.71</strain>
    </source>
</reference>
<dbReference type="InterPro" id="IPR010730">
    <property type="entry name" value="HET"/>
</dbReference>
<evidence type="ECO:0000313" key="3">
    <source>
        <dbReference type="Proteomes" id="UP001278766"/>
    </source>
</evidence>
<dbReference type="EMBL" id="JAUEPN010000011">
    <property type="protein sequence ID" value="KAK3290824.1"/>
    <property type="molecule type" value="Genomic_DNA"/>
</dbReference>
<dbReference type="Proteomes" id="UP001278766">
    <property type="component" value="Unassembled WGS sequence"/>
</dbReference>
<name>A0AAE0LN65_9PEZI</name>
<feature type="domain" description="Heterokaryon incompatibility" evidence="1">
    <location>
        <begin position="79"/>
        <end position="244"/>
    </location>
</feature>
<reference evidence="2" key="1">
    <citation type="journal article" date="2023" name="Mol. Phylogenet. Evol.">
        <title>Genome-scale phylogeny and comparative genomics of the fungal order Sordariales.</title>
        <authorList>
            <person name="Hensen N."/>
            <person name="Bonometti L."/>
            <person name="Westerberg I."/>
            <person name="Brannstrom I.O."/>
            <person name="Guillou S."/>
            <person name="Cros-Aarteil S."/>
            <person name="Calhoun S."/>
            <person name="Haridas S."/>
            <person name="Kuo A."/>
            <person name="Mondo S."/>
            <person name="Pangilinan J."/>
            <person name="Riley R."/>
            <person name="LaButti K."/>
            <person name="Andreopoulos B."/>
            <person name="Lipzen A."/>
            <person name="Chen C."/>
            <person name="Yan M."/>
            <person name="Daum C."/>
            <person name="Ng V."/>
            <person name="Clum A."/>
            <person name="Steindorff A."/>
            <person name="Ohm R.A."/>
            <person name="Martin F."/>
            <person name="Silar P."/>
            <person name="Natvig D.O."/>
            <person name="Lalanne C."/>
            <person name="Gautier V."/>
            <person name="Ament-Velasquez S.L."/>
            <person name="Kruys A."/>
            <person name="Hutchinson M.I."/>
            <person name="Powell A.J."/>
            <person name="Barry K."/>
            <person name="Miller A.N."/>
            <person name="Grigoriev I.V."/>
            <person name="Debuchy R."/>
            <person name="Gladieux P."/>
            <person name="Hiltunen Thoren M."/>
            <person name="Johannesson H."/>
        </authorList>
    </citation>
    <scope>NUCLEOTIDE SEQUENCE</scope>
    <source>
        <strain evidence="2">CBS 168.71</strain>
    </source>
</reference>
<feature type="non-terminal residue" evidence="2">
    <location>
        <position position="440"/>
    </location>
</feature>
<dbReference type="PANTHER" id="PTHR24148:SF73">
    <property type="entry name" value="HET DOMAIN PROTEIN (AFU_ORTHOLOGUE AFUA_8G01020)"/>
    <property type="match status" value="1"/>
</dbReference>
<dbReference type="RefSeq" id="XP_062654338.1">
    <property type="nucleotide sequence ID" value="XM_062800051.1"/>
</dbReference>
<gene>
    <name evidence="2" type="ORF">B0H64DRAFT_292683</name>
</gene>
<accession>A0AAE0LN65</accession>
<organism evidence="2 3">
    <name type="scientific">Chaetomium fimeti</name>
    <dbReference type="NCBI Taxonomy" id="1854472"/>
    <lineage>
        <taxon>Eukaryota</taxon>
        <taxon>Fungi</taxon>
        <taxon>Dikarya</taxon>
        <taxon>Ascomycota</taxon>
        <taxon>Pezizomycotina</taxon>
        <taxon>Sordariomycetes</taxon>
        <taxon>Sordariomycetidae</taxon>
        <taxon>Sordariales</taxon>
        <taxon>Chaetomiaceae</taxon>
        <taxon>Chaetomium</taxon>
    </lineage>
</organism>
<feature type="non-terminal residue" evidence="2">
    <location>
        <position position="1"/>
    </location>
</feature>
<sequence length="440" mass="49711">LVRLSGANKNALLSEAAQAVYRDESQARATTILSRLRDLNPELAQQFHPKRDAFSNLNLRMISFQPPKSRPYNDGVPSFIAVSYCWHSDQWPLAPAATPILVGWDISEPMMNAVLELRETADEGVHVWLDKLCINQSDHADITAHLGVMDTIYRSARRVAILLEDVQLKKDEEAVGLAFVGFYQDLIQDVMDLGLEGEEKRHFVSQYFPRRSQELDAGTLAAVKPFVMKLLGARWYSRAWCAHESRMMKHQKVNNPLLLCFGSDGRVLSFEFRFIHYLGYYLQSTEPLDPLSSSQFQGRLNNPNPTSLRQLWWRANRLLPDTNLDATTMQHLVNVLSTNCFKKGDLMSIALNTASIPLYYAGEDIQSVEEVIWKFSTLVLAAGDLSPLVAVGEKLRFTTNSGRDIISWAIKPDRGVLDNEVANPLPESITAITREYIELD</sequence>
<dbReference type="InterPro" id="IPR052895">
    <property type="entry name" value="HetReg/Transcr_Mod"/>
</dbReference>